<feature type="region of interest" description="Disordered" evidence="1">
    <location>
        <begin position="239"/>
        <end position="270"/>
    </location>
</feature>
<evidence type="ECO:0000259" key="2">
    <source>
        <dbReference type="Pfam" id="PF00685"/>
    </source>
</evidence>
<proteinExistence type="predicted"/>
<dbReference type="InterPro" id="IPR027417">
    <property type="entry name" value="P-loop_NTPase"/>
</dbReference>
<reference evidence="3" key="1">
    <citation type="submission" date="2021-02" db="EMBL/GenBank/DDBJ databases">
        <title>Genomic Encyclopedia of Type Strains, Phase IV (KMG-V): Genome sequencing to study the core and pangenomes of soil and plant-associated prokaryotes.</title>
        <authorList>
            <person name="Whitman W."/>
        </authorList>
    </citation>
    <scope>NUCLEOTIDE SEQUENCE</scope>
    <source>
        <strain evidence="3">USDA 406</strain>
    </source>
</reference>
<gene>
    <name evidence="3" type="ORF">JOH49_009330</name>
</gene>
<organism evidence="3 4">
    <name type="scientific">Bradyrhizobium elkanii</name>
    <dbReference type="NCBI Taxonomy" id="29448"/>
    <lineage>
        <taxon>Bacteria</taxon>
        <taxon>Pseudomonadati</taxon>
        <taxon>Pseudomonadota</taxon>
        <taxon>Alphaproteobacteria</taxon>
        <taxon>Hyphomicrobiales</taxon>
        <taxon>Nitrobacteraceae</taxon>
        <taxon>Bradyrhizobium</taxon>
    </lineage>
</organism>
<dbReference type="Proteomes" id="UP000673383">
    <property type="component" value="Unassembled WGS sequence"/>
</dbReference>
<evidence type="ECO:0000256" key="1">
    <source>
        <dbReference type="SAM" id="MobiDB-lite"/>
    </source>
</evidence>
<name>A0A8I1YHH8_BRAEL</name>
<dbReference type="RefSeq" id="WP_245164051.1">
    <property type="nucleotide sequence ID" value="NZ_JAFICZ010000001.1"/>
</dbReference>
<dbReference type="InterPro" id="IPR000863">
    <property type="entry name" value="Sulfotransferase_dom"/>
</dbReference>
<dbReference type="Gene3D" id="3.40.50.300">
    <property type="entry name" value="P-loop containing nucleotide triphosphate hydrolases"/>
    <property type="match status" value="1"/>
</dbReference>
<dbReference type="AlphaFoldDB" id="A0A8I1YHH8"/>
<dbReference type="GO" id="GO:0008146">
    <property type="term" value="F:sulfotransferase activity"/>
    <property type="evidence" value="ECO:0007669"/>
    <property type="project" value="InterPro"/>
</dbReference>
<dbReference type="SUPFAM" id="SSF52540">
    <property type="entry name" value="P-loop containing nucleoside triphosphate hydrolases"/>
    <property type="match status" value="1"/>
</dbReference>
<evidence type="ECO:0000313" key="3">
    <source>
        <dbReference type="EMBL" id="MBP1299577.1"/>
    </source>
</evidence>
<feature type="domain" description="Sulfotransferase" evidence="2">
    <location>
        <begin position="27"/>
        <end position="178"/>
    </location>
</feature>
<evidence type="ECO:0000313" key="4">
    <source>
        <dbReference type="Proteomes" id="UP000673383"/>
    </source>
</evidence>
<comment type="caution">
    <text evidence="3">The sequence shown here is derived from an EMBL/GenBank/DDBJ whole genome shotgun (WGS) entry which is preliminary data.</text>
</comment>
<dbReference type="Pfam" id="PF00685">
    <property type="entry name" value="Sulfotransfer_1"/>
    <property type="match status" value="1"/>
</dbReference>
<sequence>MASNTSKNHNLLKSPNFNFRSASEAPHILLMRNPYAIAASLKSTWGVPLQAKSSRSVSLSSLADLMLRLPDVIASSLADLVLGLPKLAAHRDRRQTMVVQYERLAACPEEEIQRLIAGLGCDPKDTAATSTARADYLHSSSFGDRKILERRTVDEKSVDAWQVQLSVEEMQTITDLIGVELMIQLGYEAELRHAQQAGVVDKGREVTELYRQIFRMWWDLRLSKERAWSSISANPLAFGGQSRTHAPHQMRPQGTMRSIYPEPTSTKIRS</sequence>
<dbReference type="EMBL" id="JAFICZ010000001">
    <property type="protein sequence ID" value="MBP1299577.1"/>
    <property type="molecule type" value="Genomic_DNA"/>
</dbReference>
<protein>
    <recommendedName>
        <fullName evidence="2">Sulfotransferase domain-containing protein</fullName>
    </recommendedName>
</protein>
<accession>A0A8I1YHH8</accession>